<proteinExistence type="predicted"/>
<protein>
    <submittedName>
        <fullName evidence="1">Uncharacterized protein</fullName>
    </submittedName>
</protein>
<reference evidence="1" key="1">
    <citation type="submission" date="2019-03" db="EMBL/GenBank/DDBJ databases">
        <title>Afifella sp. nov., isolated from activated sludge.</title>
        <authorList>
            <person name="Li Q."/>
            <person name="Liu Y."/>
        </authorList>
    </citation>
    <scope>NUCLEOTIDE SEQUENCE</scope>
    <source>
        <strain evidence="1">L72</strain>
    </source>
</reference>
<accession>A0A964T717</accession>
<dbReference type="AlphaFoldDB" id="A0A964T717"/>
<evidence type="ECO:0000313" key="2">
    <source>
        <dbReference type="Proteomes" id="UP000773614"/>
    </source>
</evidence>
<keyword evidence="2" id="KW-1185">Reference proteome</keyword>
<organism evidence="1 2">
    <name type="scientific">Propylenella binzhouense</name>
    <dbReference type="NCBI Taxonomy" id="2555902"/>
    <lineage>
        <taxon>Bacteria</taxon>
        <taxon>Pseudomonadati</taxon>
        <taxon>Pseudomonadota</taxon>
        <taxon>Alphaproteobacteria</taxon>
        <taxon>Hyphomicrobiales</taxon>
        <taxon>Propylenellaceae</taxon>
        <taxon>Propylenella</taxon>
    </lineage>
</organism>
<comment type="caution">
    <text evidence="1">The sequence shown here is derived from an EMBL/GenBank/DDBJ whole genome shotgun (WGS) entry which is preliminary data.</text>
</comment>
<sequence>MTTETNGRTGAELAAALDRFGSDLARWPDGAPAAEARAALLGDRAFRGSWEVWRDVEQSLDAARAACDAEIARSGALERIRA</sequence>
<dbReference type="EMBL" id="SPKJ01000092">
    <property type="protein sequence ID" value="MYZ49721.1"/>
    <property type="molecule type" value="Genomic_DNA"/>
</dbReference>
<dbReference type="RefSeq" id="WP_161142063.1">
    <property type="nucleotide sequence ID" value="NZ_SPKJ01000092.1"/>
</dbReference>
<gene>
    <name evidence="1" type="ORF">E4O86_18610</name>
</gene>
<evidence type="ECO:0000313" key="1">
    <source>
        <dbReference type="EMBL" id="MYZ49721.1"/>
    </source>
</evidence>
<name>A0A964T717_9HYPH</name>
<feature type="non-terminal residue" evidence="1">
    <location>
        <position position="82"/>
    </location>
</feature>
<dbReference type="Proteomes" id="UP000773614">
    <property type="component" value="Unassembled WGS sequence"/>
</dbReference>